<dbReference type="Proteomes" id="UP000230423">
    <property type="component" value="Unassembled WGS sequence"/>
</dbReference>
<dbReference type="SUPFAM" id="SSF55797">
    <property type="entry name" value="PR-1-like"/>
    <property type="match status" value="1"/>
</dbReference>
<dbReference type="EMBL" id="KZ351431">
    <property type="protein sequence ID" value="PIO62975.1"/>
    <property type="molecule type" value="Genomic_DNA"/>
</dbReference>
<dbReference type="Pfam" id="PF00188">
    <property type="entry name" value="CAP"/>
    <property type="match status" value="1"/>
</dbReference>
<protein>
    <recommendedName>
        <fullName evidence="1">SCP domain-containing protein</fullName>
    </recommendedName>
</protein>
<reference evidence="2 3" key="1">
    <citation type="submission" date="2015-09" db="EMBL/GenBank/DDBJ databases">
        <title>Draft genome of the parasitic nematode Teladorsagia circumcincta isolate WARC Sus (inbred).</title>
        <authorList>
            <person name="Mitreva M."/>
        </authorList>
    </citation>
    <scope>NUCLEOTIDE SEQUENCE [LARGE SCALE GENOMIC DNA]</scope>
    <source>
        <strain evidence="2 3">S</strain>
    </source>
</reference>
<dbReference type="InterPro" id="IPR014044">
    <property type="entry name" value="CAP_dom"/>
</dbReference>
<dbReference type="Gene3D" id="3.40.33.10">
    <property type="entry name" value="CAP"/>
    <property type="match status" value="1"/>
</dbReference>
<evidence type="ECO:0000313" key="2">
    <source>
        <dbReference type="EMBL" id="PIO62975.1"/>
    </source>
</evidence>
<gene>
    <name evidence="2" type="ORF">TELCIR_15444</name>
</gene>
<evidence type="ECO:0000259" key="1">
    <source>
        <dbReference type="Pfam" id="PF00188"/>
    </source>
</evidence>
<sequence>MVKNAVGAWKSQGLDVTYANQNMKDFANMIYYKSTKAGCSLRKCETKFAVACVFDSAPELGKPLYIGSGSATVNGCNDDSDCSSVFAGAIVELAQWKENGGVNSLMTAWANEASVSDGQVIYTDDGMKNFANNKNGNNHVWSIKSLD</sequence>
<organism evidence="2 3">
    <name type="scientific">Teladorsagia circumcincta</name>
    <name type="common">Brown stomach worm</name>
    <name type="synonym">Ostertagia circumcincta</name>
    <dbReference type="NCBI Taxonomy" id="45464"/>
    <lineage>
        <taxon>Eukaryota</taxon>
        <taxon>Metazoa</taxon>
        <taxon>Ecdysozoa</taxon>
        <taxon>Nematoda</taxon>
        <taxon>Chromadorea</taxon>
        <taxon>Rhabditida</taxon>
        <taxon>Rhabditina</taxon>
        <taxon>Rhabditomorpha</taxon>
        <taxon>Strongyloidea</taxon>
        <taxon>Trichostrongylidae</taxon>
        <taxon>Teladorsagia</taxon>
    </lineage>
</organism>
<keyword evidence="3" id="KW-1185">Reference proteome</keyword>
<name>A0A2G9TYF1_TELCI</name>
<accession>A0A2G9TYF1</accession>
<evidence type="ECO:0000313" key="3">
    <source>
        <dbReference type="Proteomes" id="UP000230423"/>
    </source>
</evidence>
<feature type="domain" description="SCP" evidence="1">
    <location>
        <begin position="3"/>
        <end position="54"/>
    </location>
</feature>
<dbReference type="InterPro" id="IPR035940">
    <property type="entry name" value="CAP_sf"/>
</dbReference>
<dbReference type="OrthoDB" id="5872317at2759"/>
<dbReference type="AlphaFoldDB" id="A0A2G9TYF1"/>
<proteinExistence type="predicted"/>